<reference evidence="2" key="1">
    <citation type="submission" date="2022-05" db="EMBL/GenBank/DDBJ databases">
        <authorList>
            <person name="Park J.-S."/>
        </authorList>
    </citation>
    <scope>NUCLEOTIDE SEQUENCE</scope>
    <source>
        <strain evidence="2">2012CJ34-3</strain>
    </source>
</reference>
<feature type="signal peptide" evidence="1">
    <location>
        <begin position="1"/>
        <end position="21"/>
    </location>
</feature>
<dbReference type="RefSeq" id="WP_249974010.1">
    <property type="nucleotide sequence ID" value="NZ_JAMFLZ010000011.1"/>
</dbReference>
<dbReference type="Proteomes" id="UP001165381">
    <property type="component" value="Unassembled WGS sequence"/>
</dbReference>
<accession>A0ABT0QI79</accession>
<keyword evidence="3" id="KW-1185">Reference proteome</keyword>
<dbReference type="PROSITE" id="PS51257">
    <property type="entry name" value="PROKAR_LIPOPROTEIN"/>
    <property type="match status" value="1"/>
</dbReference>
<name>A0ABT0QI79_9FLAO</name>
<organism evidence="2 3">
    <name type="scientific">Jejuia spongiicola</name>
    <dbReference type="NCBI Taxonomy" id="2942207"/>
    <lineage>
        <taxon>Bacteria</taxon>
        <taxon>Pseudomonadati</taxon>
        <taxon>Bacteroidota</taxon>
        <taxon>Flavobacteriia</taxon>
        <taxon>Flavobacteriales</taxon>
        <taxon>Flavobacteriaceae</taxon>
        <taxon>Jejuia</taxon>
    </lineage>
</organism>
<keyword evidence="1" id="KW-0732">Signal</keyword>
<protein>
    <submittedName>
        <fullName evidence="2">DUF6252 family protein</fullName>
    </submittedName>
</protein>
<dbReference type="InterPro" id="IPR046219">
    <property type="entry name" value="DUF6252"/>
</dbReference>
<dbReference type="EMBL" id="JAMFLZ010000011">
    <property type="protein sequence ID" value="MCL6296682.1"/>
    <property type="molecule type" value="Genomic_DNA"/>
</dbReference>
<dbReference type="Pfam" id="PF19765">
    <property type="entry name" value="DUF6252"/>
    <property type="match status" value="2"/>
</dbReference>
<sequence length="303" mass="32595">MKRIKHFLFSIVLIFISSAISCNIEPYGDDESEQVNLEAGTFQVDFDGQTFKADNTVATVLNDVINISGIKTNTGEAIILTVFGNSIGTYKLGVTQNQVELNSASLAENGNVWPSVTDFVTSQGEIIITELDEENKTITGTFFFTGHNPITMSSKVFENGSFTKIPYEASLGTNNGNNTFFAKVDGDEFVEDSIGGALLTLPGTPSTITITATKNSLQTISISVNANITSGDYTFSTFDSPMGQYNVSLTEGTVSDDGGELIITEHDVVNKKIVGTFKFTAKPLFGSGKSYEITEGSFSVTYL</sequence>
<evidence type="ECO:0000256" key="1">
    <source>
        <dbReference type="SAM" id="SignalP"/>
    </source>
</evidence>
<feature type="chain" id="PRO_5045091374" evidence="1">
    <location>
        <begin position="22"/>
        <end position="303"/>
    </location>
</feature>
<proteinExistence type="predicted"/>
<evidence type="ECO:0000313" key="2">
    <source>
        <dbReference type="EMBL" id="MCL6296682.1"/>
    </source>
</evidence>
<comment type="caution">
    <text evidence="2">The sequence shown here is derived from an EMBL/GenBank/DDBJ whole genome shotgun (WGS) entry which is preliminary data.</text>
</comment>
<gene>
    <name evidence="2" type="ORF">M3P09_16870</name>
</gene>
<evidence type="ECO:0000313" key="3">
    <source>
        <dbReference type="Proteomes" id="UP001165381"/>
    </source>
</evidence>